<evidence type="ECO:0000259" key="1">
    <source>
        <dbReference type="Pfam" id="PF14243"/>
    </source>
</evidence>
<sequence length="278" mass="32036">MQAVRAAGFSSALISYEELVNGNVAQALKFVKESDIQVSGVYRGWMLTPLQYEALYTGLLQKNIRLVNIAEEYLHTHYLPASYSKIRSKAPVTKWLPVEGNVERNKVLSITQEFGDHPIIIKDYVKSEKHYWEETCFIPIAFDQDNVQEVITRFLALRGDSLNEGLVFRAFEELEYLTRHSQSGMPLTKEFRLFFAHRKLVGIYPYWSEGKYGDTETDLSDFLQIAETIDSRFFSMDIAQKKNGEWVIIELGDGQVTGLPDQADKFLFYEKLYAILSR</sequence>
<keyword evidence="3" id="KW-1185">Reference proteome</keyword>
<evidence type="ECO:0000313" key="2">
    <source>
        <dbReference type="EMBL" id="MEN7549940.1"/>
    </source>
</evidence>
<dbReference type="Proteomes" id="UP001403385">
    <property type="component" value="Unassembled WGS sequence"/>
</dbReference>
<dbReference type="InterPro" id="IPR025643">
    <property type="entry name" value="R2K_3"/>
</dbReference>
<organism evidence="2 3">
    <name type="scientific">Rapidithrix thailandica</name>
    <dbReference type="NCBI Taxonomy" id="413964"/>
    <lineage>
        <taxon>Bacteria</taxon>
        <taxon>Pseudomonadati</taxon>
        <taxon>Bacteroidota</taxon>
        <taxon>Cytophagia</taxon>
        <taxon>Cytophagales</taxon>
        <taxon>Flammeovirgaceae</taxon>
        <taxon>Rapidithrix</taxon>
    </lineage>
</organism>
<dbReference type="RefSeq" id="WP_346822719.1">
    <property type="nucleotide sequence ID" value="NZ_JBDKWZ010000011.1"/>
</dbReference>
<protein>
    <submittedName>
        <fullName evidence="2">ATP-grasp domain-containing protein</fullName>
    </submittedName>
</protein>
<dbReference type="EMBL" id="JBDKWZ010000011">
    <property type="protein sequence ID" value="MEN7549940.1"/>
    <property type="molecule type" value="Genomic_DNA"/>
</dbReference>
<feature type="domain" description="ATP-grasp" evidence="1">
    <location>
        <begin position="114"/>
        <end position="264"/>
    </location>
</feature>
<reference evidence="2 3" key="1">
    <citation type="submission" date="2024-04" db="EMBL/GenBank/DDBJ databases">
        <title>Novel genus in family Flammeovirgaceae.</title>
        <authorList>
            <person name="Nguyen T.H."/>
            <person name="Vuong T.Q."/>
            <person name="Le H."/>
            <person name="Kim S.-G."/>
        </authorList>
    </citation>
    <scope>NUCLEOTIDE SEQUENCE [LARGE SCALE GENOMIC DNA]</scope>
    <source>
        <strain evidence="2 3">JCM 23209</strain>
    </source>
</reference>
<proteinExistence type="predicted"/>
<dbReference type="Pfam" id="PF14243">
    <property type="entry name" value="R2K_3"/>
    <property type="match status" value="1"/>
</dbReference>
<dbReference type="AlphaFoldDB" id="A0AAW9S415"/>
<name>A0AAW9S415_9BACT</name>
<accession>A0AAW9S415</accession>
<gene>
    <name evidence="2" type="ORF">AAG747_18590</name>
</gene>
<comment type="caution">
    <text evidence="2">The sequence shown here is derived from an EMBL/GenBank/DDBJ whole genome shotgun (WGS) entry which is preliminary data.</text>
</comment>
<evidence type="ECO:0000313" key="3">
    <source>
        <dbReference type="Proteomes" id="UP001403385"/>
    </source>
</evidence>